<evidence type="ECO:0000259" key="7">
    <source>
        <dbReference type="SMART" id="SM00148"/>
    </source>
</evidence>
<evidence type="ECO:0000256" key="4">
    <source>
        <dbReference type="ARBA" id="ARBA00030474"/>
    </source>
</evidence>
<comment type="caution">
    <text evidence="8">The sequence shown here is derived from an EMBL/GenBank/DDBJ whole genome shotgun (WGS) entry which is preliminary data.</text>
</comment>
<dbReference type="PANTHER" id="PTHR13593">
    <property type="match status" value="1"/>
</dbReference>
<comment type="catalytic activity">
    <reaction evidence="1">
        <text>a 1,2-diacyl-sn-glycero-3-phospho-(1D-myo-inositol) = 1D-myo-inositol 1,2-cyclic phosphate + a 1,2-diacyl-sn-glycerol</text>
        <dbReference type="Rhea" id="RHEA:17093"/>
        <dbReference type="ChEBI" id="CHEBI:17815"/>
        <dbReference type="ChEBI" id="CHEBI:57880"/>
        <dbReference type="ChEBI" id="CHEBI:58484"/>
        <dbReference type="EC" id="4.6.1.13"/>
    </reaction>
</comment>
<dbReference type="Proteomes" id="UP000011134">
    <property type="component" value="Unassembled WGS sequence"/>
</dbReference>
<dbReference type="SUPFAM" id="SSF51695">
    <property type="entry name" value="PLC-like phosphodiesterases"/>
    <property type="match status" value="1"/>
</dbReference>
<dbReference type="GO" id="GO:0008081">
    <property type="term" value="F:phosphoric diester hydrolase activity"/>
    <property type="evidence" value="ECO:0007669"/>
    <property type="project" value="InterPro"/>
</dbReference>
<dbReference type="CDD" id="cd08586">
    <property type="entry name" value="PI-PLCc_BcPLC_like"/>
    <property type="match status" value="1"/>
</dbReference>
<dbReference type="PANTHER" id="PTHR13593:SF113">
    <property type="entry name" value="SI:DKEY-266F7.9"/>
    <property type="match status" value="1"/>
</dbReference>
<evidence type="ECO:0000256" key="5">
    <source>
        <dbReference type="ARBA" id="ARBA00030782"/>
    </source>
</evidence>
<dbReference type="SMART" id="SM00148">
    <property type="entry name" value="PLCXc"/>
    <property type="match status" value="1"/>
</dbReference>
<feature type="chain" id="PRO_5003993796" description="1-phosphatidylinositol phosphodiesterase" evidence="6">
    <location>
        <begin position="22"/>
        <end position="339"/>
    </location>
</feature>
<dbReference type="OrthoDB" id="7191982at2"/>
<dbReference type="GO" id="GO:0006629">
    <property type="term" value="P:lipid metabolic process"/>
    <property type="evidence" value="ECO:0007669"/>
    <property type="project" value="InterPro"/>
</dbReference>
<feature type="domain" description="Phosphatidylinositol-specific phospholipase C X" evidence="7">
    <location>
        <begin position="44"/>
        <end position="185"/>
    </location>
</feature>
<dbReference type="EMBL" id="AMZO01000006">
    <property type="protein sequence ID" value="ELR66795.1"/>
    <property type="molecule type" value="Genomic_DNA"/>
</dbReference>
<name>L8JDA9_9GAMM</name>
<dbReference type="InterPro" id="IPR017946">
    <property type="entry name" value="PLC-like_Pdiesterase_TIM-brl"/>
</dbReference>
<dbReference type="PATRIC" id="fig|1056511.3.peg.1322"/>
<dbReference type="PROSITE" id="PS50007">
    <property type="entry name" value="PIPLC_X_DOMAIN"/>
    <property type="match status" value="1"/>
</dbReference>
<accession>L8JDA9</accession>
<keyword evidence="9" id="KW-1185">Reference proteome</keyword>
<dbReference type="EC" id="4.6.1.13" evidence="2"/>
<dbReference type="InterPro" id="IPR051057">
    <property type="entry name" value="PI-PLC_domain"/>
</dbReference>
<protein>
    <recommendedName>
        <fullName evidence="3">1-phosphatidylinositol phosphodiesterase</fullName>
        <ecNumber evidence="2">4.6.1.13</ecNumber>
    </recommendedName>
    <alternativeName>
        <fullName evidence="4">Phosphatidylinositol diacylglycerol-lyase</fullName>
    </alternativeName>
    <alternativeName>
        <fullName evidence="5">Phosphatidylinositol-specific phospholipase C</fullName>
    </alternativeName>
</protein>
<dbReference type="RefSeq" id="WP_007463772.1">
    <property type="nucleotide sequence ID" value="NZ_AMZO01000006.1"/>
</dbReference>
<evidence type="ECO:0000256" key="2">
    <source>
        <dbReference type="ARBA" id="ARBA00012581"/>
    </source>
</evidence>
<evidence type="ECO:0000256" key="6">
    <source>
        <dbReference type="SAM" id="SignalP"/>
    </source>
</evidence>
<evidence type="ECO:0000313" key="8">
    <source>
        <dbReference type="EMBL" id="ELR66795.1"/>
    </source>
</evidence>
<keyword evidence="6" id="KW-0732">Signal</keyword>
<evidence type="ECO:0000313" key="9">
    <source>
        <dbReference type="Proteomes" id="UP000011134"/>
    </source>
</evidence>
<dbReference type="Gene3D" id="3.20.20.190">
    <property type="entry name" value="Phosphatidylinositol (PI) phosphodiesterase"/>
    <property type="match status" value="1"/>
</dbReference>
<dbReference type="Pfam" id="PF00388">
    <property type="entry name" value="PI-PLC-X"/>
    <property type="match status" value="1"/>
</dbReference>
<evidence type="ECO:0000256" key="1">
    <source>
        <dbReference type="ARBA" id="ARBA00001316"/>
    </source>
</evidence>
<sequence>MNKLKFLLFAATLCSSFQSFAHYDNGYYHDSTDLPSKKTWMKGLNDSLPIRKISIPGTHDSGSFYGGDAVQTQSLSISQQLNAGVRFLDVRLRHIGDSFSIHHGPVYQHQRFGHILNDVAAFLAENPSETVLMRVKKEHTEEGNTRRFEDTFNDYYNRYSNIIWTPTSWRPNLGDTRGKIVFLQNFGSGGYPNFGLSYYSFDIQDKYSVTTNWDLYSKWTAVKSHLNKAINSANNYHRGFINYLTASGGSFPYFIASGHSSPGTGAPRLLTGQTTPGWKYSYPDFPRVGCFIGICSIAFEGTNTLTKNFINQHPSSYVGIVVADFPGTGLIESVIKANY</sequence>
<proteinExistence type="predicted"/>
<evidence type="ECO:0000256" key="3">
    <source>
        <dbReference type="ARBA" id="ARBA00019758"/>
    </source>
</evidence>
<dbReference type="GO" id="GO:0004436">
    <property type="term" value="F:phosphatidylinositol diacylglycerol-lyase activity"/>
    <property type="evidence" value="ECO:0007669"/>
    <property type="project" value="UniProtKB-EC"/>
</dbReference>
<gene>
    <name evidence="8" type="ORF">C942_04493</name>
</gene>
<organism evidence="8 9">
    <name type="scientific">Photobacterium marinum</name>
    <dbReference type="NCBI Taxonomy" id="1056511"/>
    <lineage>
        <taxon>Bacteria</taxon>
        <taxon>Pseudomonadati</taxon>
        <taxon>Pseudomonadota</taxon>
        <taxon>Gammaproteobacteria</taxon>
        <taxon>Vibrionales</taxon>
        <taxon>Vibrionaceae</taxon>
        <taxon>Photobacterium</taxon>
    </lineage>
</organism>
<dbReference type="AlphaFoldDB" id="L8JDA9"/>
<dbReference type="InterPro" id="IPR000909">
    <property type="entry name" value="PLipase_C_PInositol-sp_X_dom"/>
</dbReference>
<reference evidence="8 9" key="1">
    <citation type="submission" date="2012-12" db="EMBL/GenBank/DDBJ databases">
        <title>Genome Assembly of Photobacterium sp. AK15.</title>
        <authorList>
            <person name="Khatri I."/>
            <person name="Vaidya B."/>
            <person name="Srinivas T.N.R."/>
            <person name="Subramanian S."/>
            <person name="Pinnaka A."/>
        </authorList>
    </citation>
    <scope>NUCLEOTIDE SEQUENCE [LARGE SCALE GENOMIC DNA]</scope>
    <source>
        <strain evidence="8 9">AK15</strain>
    </source>
</reference>
<feature type="signal peptide" evidence="6">
    <location>
        <begin position="1"/>
        <end position="21"/>
    </location>
</feature>